<evidence type="ECO:0000256" key="1">
    <source>
        <dbReference type="ARBA" id="ARBA00010716"/>
    </source>
</evidence>
<dbReference type="InterPro" id="IPR003764">
    <property type="entry name" value="GlcNAc_6-P_deAcase"/>
</dbReference>
<dbReference type="Proteomes" id="UP000004358">
    <property type="component" value="Unassembled WGS sequence"/>
</dbReference>
<dbReference type="PANTHER" id="PTHR11113">
    <property type="entry name" value="N-ACETYLGLUCOSAMINE-6-PHOSPHATE DEACETYLASE"/>
    <property type="match status" value="1"/>
</dbReference>
<gene>
    <name evidence="8" type="ORF">DSM3645_29361</name>
</gene>
<dbReference type="GO" id="GO:0008448">
    <property type="term" value="F:N-acetylglucosamine-6-phosphate deacetylase activity"/>
    <property type="evidence" value="ECO:0007669"/>
    <property type="project" value="InterPro"/>
</dbReference>
<protein>
    <submittedName>
        <fullName evidence="8">N-acetylglucosamine-6-phosphate deacetylase NAGA</fullName>
    </submittedName>
</protein>
<comment type="cofactor">
    <cofactor evidence="7">
        <name>a divalent metal cation</name>
        <dbReference type="ChEBI" id="CHEBI:60240"/>
    </cofactor>
    <text evidence="7">Binds 1 divalent metal cation per subunit.</text>
</comment>
<dbReference type="AlphaFoldDB" id="A4A1R7"/>
<evidence type="ECO:0000313" key="9">
    <source>
        <dbReference type="Proteomes" id="UP000004358"/>
    </source>
</evidence>
<feature type="binding site" evidence="6">
    <location>
        <position position="208"/>
    </location>
    <ligand>
        <name>substrate</name>
    </ligand>
</feature>
<proteinExistence type="inferred from homology"/>
<dbReference type="PIRSF" id="PIRSF038994">
    <property type="entry name" value="NagA"/>
    <property type="match status" value="1"/>
</dbReference>
<feature type="binding site" evidence="7">
    <location>
        <position position="172"/>
    </location>
    <ligand>
        <name>Zn(2+)</name>
        <dbReference type="ChEBI" id="CHEBI:29105"/>
    </ligand>
</feature>
<evidence type="ECO:0000256" key="7">
    <source>
        <dbReference type="PIRSR" id="PIRSR038994-3"/>
    </source>
</evidence>
<sequence>MPDSKFFDLQINGYYGVDFNQDDISAADLLSACAALERDAVGGVLVTIITDDIARMAARLTRFVELRATDPLIQRMIAGFHIEGPFISTQVGYVGAHPVEHAKEASWEEMALLLDAADGLTRIVTLAPEQDPDQDVTRRLVKQGVIVAAGHTNASINQLDACLDAGLSLFTHLGNGCPRLMDRHDNIIQRALSRADRLNFGLIADGAHVPFFALKNYLQIAGIDRTFIVSDAISAAGCGPGLYPLGDQEVLVGEDGVPRAEDDSHLIGSATTMQRMAENLRQHVGLTSVEIDRLTRVNPRRLMGLAVPPPTRLAVKTNGVKNGAHPATAP</sequence>
<dbReference type="Gene3D" id="3.20.20.140">
    <property type="entry name" value="Metal-dependent hydrolases"/>
    <property type="match status" value="1"/>
</dbReference>
<keyword evidence="3 4" id="KW-0378">Hydrolase</keyword>
<dbReference type="EMBL" id="AANZ01000037">
    <property type="protein sequence ID" value="EAQ77276.1"/>
    <property type="molecule type" value="Genomic_DNA"/>
</dbReference>
<organism evidence="8 9">
    <name type="scientific">Blastopirellula marina DSM 3645</name>
    <dbReference type="NCBI Taxonomy" id="314230"/>
    <lineage>
        <taxon>Bacteria</taxon>
        <taxon>Pseudomonadati</taxon>
        <taxon>Planctomycetota</taxon>
        <taxon>Planctomycetia</taxon>
        <taxon>Pirellulales</taxon>
        <taxon>Pirellulaceae</taxon>
        <taxon>Blastopirellula</taxon>
    </lineage>
</organism>
<feature type="active site" description="Proton donor/acceptor" evidence="5">
    <location>
        <position position="231"/>
    </location>
</feature>
<dbReference type="eggNOG" id="COG1820">
    <property type="taxonomic scope" value="Bacteria"/>
</dbReference>
<feature type="binding site" evidence="7">
    <location>
        <position position="151"/>
    </location>
    <ligand>
        <name>Zn(2+)</name>
        <dbReference type="ChEBI" id="CHEBI:29105"/>
    </ligand>
</feature>
<reference evidence="8 9" key="1">
    <citation type="submission" date="2006-02" db="EMBL/GenBank/DDBJ databases">
        <authorList>
            <person name="Amann R."/>
            <person name="Ferriera S."/>
            <person name="Johnson J."/>
            <person name="Kravitz S."/>
            <person name="Halpern A."/>
            <person name="Remington K."/>
            <person name="Beeson K."/>
            <person name="Tran B."/>
            <person name="Rogers Y.-H."/>
            <person name="Friedman R."/>
            <person name="Venter J.C."/>
        </authorList>
    </citation>
    <scope>NUCLEOTIDE SEQUENCE [LARGE SCALE GENOMIC DNA]</scope>
    <source>
        <strain evidence="8 9">DSM 3645</strain>
    </source>
</reference>
<dbReference type="SUPFAM" id="SSF51556">
    <property type="entry name" value="Metallo-dependent hydrolases"/>
    <property type="match status" value="1"/>
</dbReference>
<dbReference type="GO" id="GO:0046872">
    <property type="term" value="F:metal ion binding"/>
    <property type="evidence" value="ECO:0007669"/>
    <property type="project" value="UniProtKB-KW"/>
</dbReference>
<evidence type="ECO:0000256" key="4">
    <source>
        <dbReference type="PIRNR" id="PIRNR038994"/>
    </source>
</evidence>
<feature type="binding site" evidence="6">
    <location>
        <begin position="266"/>
        <end position="268"/>
    </location>
    <ligand>
        <name>substrate</name>
    </ligand>
</feature>
<keyword evidence="4" id="KW-0119">Carbohydrate metabolism</keyword>
<feature type="binding site" evidence="6">
    <location>
        <begin position="175"/>
        <end position="176"/>
    </location>
    <ligand>
        <name>substrate</name>
    </ligand>
</feature>
<dbReference type="PANTHER" id="PTHR11113:SF14">
    <property type="entry name" value="N-ACETYLGLUCOSAMINE-6-PHOSPHATE DEACETYLASE"/>
    <property type="match status" value="1"/>
</dbReference>
<accession>A4A1R7</accession>
<comment type="similarity">
    <text evidence="1 4">Belongs to the metallo-dependent hydrolases superfamily. NagA family.</text>
</comment>
<evidence type="ECO:0000256" key="2">
    <source>
        <dbReference type="ARBA" id="ARBA00022723"/>
    </source>
</evidence>
<evidence type="ECO:0000313" key="8">
    <source>
        <dbReference type="EMBL" id="EAQ77276.1"/>
    </source>
</evidence>
<feature type="binding site" evidence="6">
    <location>
        <position position="183"/>
    </location>
    <ligand>
        <name>substrate</name>
    </ligand>
</feature>
<evidence type="ECO:0000256" key="6">
    <source>
        <dbReference type="PIRSR" id="PIRSR038994-2"/>
    </source>
</evidence>
<dbReference type="HOGENOM" id="CLU_032482_2_0_0"/>
<keyword evidence="2 7" id="KW-0479">Metal-binding</keyword>
<dbReference type="InterPro" id="IPR032466">
    <property type="entry name" value="Metal_Hydrolase"/>
</dbReference>
<comment type="caution">
    <text evidence="8">The sequence shown here is derived from an EMBL/GenBank/DDBJ whole genome shotgun (WGS) entry which is preliminary data.</text>
</comment>
<feature type="binding site" evidence="6">
    <location>
        <position position="96"/>
    </location>
    <ligand>
        <name>substrate</name>
    </ligand>
</feature>
<evidence type="ECO:0000256" key="5">
    <source>
        <dbReference type="PIRSR" id="PIRSR038994-1"/>
    </source>
</evidence>
<dbReference type="STRING" id="314230.DSM3645_29361"/>
<feature type="binding site" evidence="7">
    <location>
        <position position="83"/>
    </location>
    <ligand>
        <name>Zn(2+)</name>
        <dbReference type="ChEBI" id="CHEBI:29105"/>
    </ligand>
</feature>
<dbReference type="RefSeq" id="WP_002653783.1">
    <property type="nucleotide sequence ID" value="NZ_CH672376.1"/>
</dbReference>
<dbReference type="GO" id="GO:0006046">
    <property type="term" value="P:N-acetylglucosamine catabolic process"/>
    <property type="evidence" value="ECO:0007669"/>
    <property type="project" value="TreeGrafter"/>
</dbReference>
<evidence type="ECO:0000256" key="3">
    <source>
        <dbReference type="ARBA" id="ARBA00022801"/>
    </source>
</evidence>
<name>A4A1R7_9BACT</name>